<keyword evidence="3" id="KW-1185">Reference proteome</keyword>
<dbReference type="Pfam" id="PF01973">
    <property type="entry name" value="MptE-like"/>
    <property type="match status" value="1"/>
</dbReference>
<evidence type="ECO:0000313" key="3">
    <source>
        <dbReference type="Proteomes" id="UP000606600"/>
    </source>
</evidence>
<dbReference type="EMBL" id="JACWMY010000007">
    <property type="protein sequence ID" value="MBD1365032.1"/>
    <property type="molecule type" value="Genomic_DNA"/>
</dbReference>
<evidence type="ECO:0000313" key="2">
    <source>
        <dbReference type="EMBL" id="MBD1365032.1"/>
    </source>
</evidence>
<protein>
    <submittedName>
        <fullName evidence="2">DUF115 domain-containing protein</fullName>
    </submittedName>
</protein>
<feature type="domain" description="6-hydroxymethylpterin diphosphokinase MptE-like" evidence="1">
    <location>
        <begin position="43"/>
        <end position="205"/>
    </location>
</feature>
<dbReference type="Proteomes" id="UP000606600">
    <property type="component" value="Unassembled WGS sequence"/>
</dbReference>
<reference evidence="2 3" key="1">
    <citation type="submission" date="2020-09" db="EMBL/GenBank/DDBJ databases">
        <title>Novel species of Mucilaginibacter isolated from a glacier on the Tibetan Plateau.</title>
        <authorList>
            <person name="Liu Q."/>
            <person name="Xin Y.-H."/>
        </authorList>
    </citation>
    <scope>NUCLEOTIDE SEQUENCE [LARGE SCALE GENOMIC DNA]</scope>
    <source>
        <strain evidence="2 3">ZT4R22</strain>
    </source>
</reference>
<gene>
    <name evidence="2" type="ORF">IDJ77_14520</name>
</gene>
<dbReference type="RefSeq" id="WP_191189697.1">
    <property type="nucleotide sequence ID" value="NZ_JACWMY010000007.1"/>
</dbReference>
<dbReference type="InterPro" id="IPR002826">
    <property type="entry name" value="MptE-like"/>
</dbReference>
<accession>A0ABR7WU31</accession>
<name>A0ABR7WU31_9SPHI</name>
<proteinExistence type="predicted"/>
<comment type="caution">
    <text evidence="2">The sequence shown here is derived from an EMBL/GenBank/DDBJ whole genome shotgun (WGS) entry which is preliminary data.</text>
</comment>
<dbReference type="Gene3D" id="3.90.1480.10">
    <property type="entry name" value="Alpha-2,3-sialyltransferase"/>
    <property type="match status" value="1"/>
</dbReference>
<sequence>MKTILKKIFGPLYYLLVDQYAFDKHTNIFMRIIYTTRFKLAGKNIFFTKRDREFRNLKDKFKGERCFIIGNGPSLNALDLTKLKNEYTFGVNAIYLNYEKMQFYPTFYVIEDYLVAVDRKDEINAYHESQYKFFGTYLAYLLEPDNKTFLMNVLRNYGDKKNFPSFSTDPVRRLWVGGSVTYLCLELAYYMGFKTVYMIGFDHNYIIPKSALISNVRESGFDILSTEDDPNHFNPQYFGKGYKWHDPNVDRMEQGFAKAKEYFEADGREVINATFGGKLEVFKRQPFEEIFNDTNKAQ</sequence>
<evidence type="ECO:0000259" key="1">
    <source>
        <dbReference type="Pfam" id="PF01973"/>
    </source>
</evidence>
<organism evidence="2 3">
    <name type="scientific">Mucilaginibacter pankratovii</name>
    <dbReference type="NCBI Taxonomy" id="2772110"/>
    <lineage>
        <taxon>Bacteria</taxon>
        <taxon>Pseudomonadati</taxon>
        <taxon>Bacteroidota</taxon>
        <taxon>Sphingobacteriia</taxon>
        <taxon>Sphingobacteriales</taxon>
        <taxon>Sphingobacteriaceae</taxon>
        <taxon>Mucilaginibacter</taxon>
    </lineage>
</organism>